<comment type="caution">
    <text evidence="11">The sequence shown here is derived from an EMBL/GenBank/DDBJ whole genome shotgun (WGS) entry which is preliminary data.</text>
</comment>
<dbReference type="InterPro" id="IPR050501">
    <property type="entry name" value="ICDH/IPMDH"/>
</dbReference>
<dbReference type="InterPro" id="IPR019818">
    <property type="entry name" value="IsoCit/isopropylmalate_DH_CS"/>
</dbReference>
<evidence type="ECO:0000256" key="9">
    <source>
        <dbReference type="ARBA" id="ARBA00049301"/>
    </source>
</evidence>
<evidence type="ECO:0000256" key="1">
    <source>
        <dbReference type="ARBA" id="ARBA00001936"/>
    </source>
</evidence>
<keyword evidence="8" id="KW-0464">Manganese</keyword>
<sequence>MKIYRIAVIPGDGIGKEVVPAAMAVLDKAAQVDGSFQFEWATFPWGCNYYLETGKMMPDDGIEILKGYDQIFLGAVGMPALVPDHISLWGLLIKIRREMQQSINVRPAKLLQGLPSPLRNPNGFDFVVVRENSEGEYAESGGRIHSGQEEVAIQNAIFTRKGTERAMRYAFEMAKSRRQHVTSATKSNGLTYSMPFWDEVFAEVGRDYVEIGQVSNHIDALAAFLVMKPENFDVIVASNLFGDILTDLGGAIMGSIGIAPAANLNIERKYPSMFEPVHGSAPDIAGKGIANPLGQIWTGKMMLDFLGYPELGLKVLDAIEATLAQGIKTGDLGGTATLQDVTDAVLHHLQ</sequence>
<gene>
    <name evidence="11" type="ORF">ABIA69_000465</name>
</gene>
<evidence type="ECO:0000256" key="5">
    <source>
        <dbReference type="ARBA" id="ARBA00022723"/>
    </source>
</evidence>
<evidence type="ECO:0000256" key="4">
    <source>
        <dbReference type="ARBA" id="ARBA00013126"/>
    </source>
</evidence>
<dbReference type="GO" id="GO:0009027">
    <property type="term" value="F:tartrate dehydrogenase activity"/>
    <property type="evidence" value="ECO:0007669"/>
    <property type="project" value="UniProtKB-EC"/>
</dbReference>
<dbReference type="InterPro" id="IPR024084">
    <property type="entry name" value="IsoPropMal-DH-like_dom"/>
</dbReference>
<evidence type="ECO:0000313" key="12">
    <source>
        <dbReference type="Proteomes" id="UP001549363"/>
    </source>
</evidence>
<keyword evidence="11" id="KW-0456">Lyase</keyword>
<dbReference type="GO" id="GO:0046553">
    <property type="term" value="F:D-malate dehydrogenase (decarboxylating) (NAD+) activity"/>
    <property type="evidence" value="ECO:0007669"/>
    <property type="project" value="UniProtKB-EC"/>
</dbReference>
<dbReference type="PANTHER" id="PTHR43275">
    <property type="entry name" value="D-MALATE DEHYDROGENASE [DECARBOXYLATING]"/>
    <property type="match status" value="1"/>
</dbReference>
<protein>
    <recommendedName>
        <fullName evidence="4">D-malate dehydrogenase (decarboxylating)</fullName>
        <ecNumber evidence="4">1.1.1.83</ecNumber>
    </recommendedName>
</protein>
<evidence type="ECO:0000256" key="6">
    <source>
        <dbReference type="ARBA" id="ARBA00023002"/>
    </source>
</evidence>
<reference evidence="11 12" key="1">
    <citation type="submission" date="2024-06" db="EMBL/GenBank/DDBJ databases">
        <title>Sorghum-associated microbial communities from plants grown in Nebraska, USA.</title>
        <authorList>
            <person name="Schachtman D."/>
        </authorList>
    </citation>
    <scope>NUCLEOTIDE SEQUENCE [LARGE SCALE GENOMIC DNA]</scope>
    <source>
        <strain evidence="11 12">736</strain>
    </source>
</reference>
<dbReference type="Proteomes" id="UP001549363">
    <property type="component" value="Unassembled WGS sequence"/>
</dbReference>
<feature type="domain" description="Isopropylmalate dehydrogenase-like" evidence="10">
    <location>
        <begin position="5"/>
        <end position="345"/>
    </location>
</feature>
<organism evidence="11 12">
    <name type="scientific">Lysinibacillus parviboronicapiens</name>
    <dbReference type="NCBI Taxonomy" id="436516"/>
    <lineage>
        <taxon>Bacteria</taxon>
        <taxon>Bacillati</taxon>
        <taxon>Bacillota</taxon>
        <taxon>Bacilli</taxon>
        <taxon>Bacillales</taxon>
        <taxon>Bacillaceae</taxon>
        <taxon>Lysinibacillus</taxon>
    </lineage>
</organism>
<dbReference type="GO" id="GO:0050319">
    <property type="term" value="F:tartrate decarboxylase activity"/>
    <property type="evidence" value="ECO:0007669"/>
    <property type="project" value="UniProtKB-EC"/>
</dbReference>
<proteinExistence type="inferred from homology"/>
<keyword evidence="12" id="KW-1185">Reference proteome</keyword>
<dbReference type="PROSITE" id="PS00470">
    <property type="entry name" value="IDH_IMDH"/>
    <property type="match status" value="1"/>
</dbReference>
<dbReference type="SUPFAM" id="SSF53659">
    <property type="entry name" value="Isocitrate/Isopropylmalate dehydrogenase-like"/>
    <property type="match status" value="1"/>
</dbReference>
<evidence type="ECO:0000259" key="10">
    <source>
        <dbReference type="SMART" id="SM01329"/>
    </source>
</evidence>
<dbReference type="EMBL" id="JBEPSB010000001">
    <property type="protein sequence ID" value="MET4559322.1"/>
    <property type="molecule type" value="Genomic_DNA"/>
</dbReference>
<dbReference type="SMART" id="SM01329">
    <property type="entry name" value="Iso_dh"/>
    <property type="match status" value="1"/>
</dbReference>
<keyword evidence="6 11" id="KW-0560">Oxidoreductase</keyword>
<dbReference type="Gene3D" id="3.40.718.10">
    <property type="entry name" value="Isopropylmalate Dehydrogenase"/>
    <property type="match status" value="1"/>
</dbReference>
<dbReference type="Pfam" id="PF00180">
    <property type="entry name" value="Iso_dh"/>
    <property type="match status" value="1"/>
</dbReference>
<evidence type="ECO:0000313" key="11">
    <source>
        <dbReference type="EMBL" id="MET4559322.1"/>
    </source>
</evidence>
<evidence type="ECO:0000256" key="8">
    <source>
        <dbReference type="ARBA" id="ARBA00023211"/>
    </source>
</evidence>
<name>A0ABV2PEE0_9BACI</name>
<evidence type="ECO:0000256" key="7">
    <source>
        <dbReference type="ARBA" id="ARBA00023027"/>
    </source>
</evidence>
<dbReference type="NCBIfam" id="TIGR02089">
    <property type="entry name" value="TTC"/>
    <property type="match status" value="1"/>
</dbReference>
<comment type="similarity">
    <text evidence="3">Belongs to the isocitrate and isopropylmalate dehydrogenases family.</text>
</comment>
<dbReference type="EC" id="1.1.1.83" evidence="4"/>
<dbReference type="PANTHER" id="PTHR43275:SF1">
    <property type="entry name" value="D-MALATE DEHYDROGENASE [DECARBOXYLATING]"/>
    <property type="match status" value="1"/>
</dbReference>
<evidence type="ECO:0000256" key="2">
    <source>
        <dbReference type="ARBA" id="ARBA00001946"/>
    </source>
</evidence>
<keyword evidence="5" id="KW-0479">Metal-binding</keyword>
<accession>A0ABV2PEE0</accession>
<comment type="cofactor">
    <cofactor evidence="2">
        <name>Mg(2+)</name>
        <dbReference type="ChEBI" id="CHEBI:18420"/>
    </cofactor>
</comment>
<comment type="cofactor">
    <cofactor evidence="1">
        <name>Mn(2+)</name>
        <dbReference type="ChEBI" id="CHEBI:29035"/>
    </cofactor>
</comment>
<evidence type="ECO:0000256" key="3">
    <source>
        <dbReference type="ARBA" id="ARBA00007769"/>
    </source>
</evidence>
<comment type="catalytic activity">
    <reaction evidence="9">
        <text>(R)-malate + NAD(+) = pyruvate + CO2 + NADH</text>
        <dbReference type="Rhea" id="RHEA:18365"/>
        <dbReference type="ChEBI" id="CHEBI:15361"/>
        <dbReference type="ChEBI" id="CHEBI:15588"/>
        <dbReference type="ChEBI" id="CHEBI:16526"/>
        <dbReference type="ChEBI" id="CHEBI:57540"/>
        <dbReference type="ChEBI" id="CHEBI:57945"/>
        <dbReference type="EC" id="1.1.1.83"/>
    </reaction>
</comment>
<dbReference type="RefSeq" id="WP_054767098.1">
    <property type="nucleotide sequence ID" value="NZ_JBEPSB010000001.1"/>
</dbReference>
<dbReference type="NCBIfam" id="NF006048">
    <property type="entry name" value="PRK08194.1"/>
    <property type="match status" value="1"/>
</dbReference>
<dbReference type="InterPro" id="IPR011829">
    <property type="entry name" value="TTC_DH"/>
</dbReference>
<keyword evidence="7" id="KW-0520">NAD</keyword>